<evidence type="ECO:0000259" key="20">
    <source>
        <dbReference type="Pfam" id="PF17900"/>
    </source>
</evidence>
<dbReference type="Pfam" id="PF01433">
    <property type="entry name" value="Peptidase_M1"/>
    <property type="match status" value="1"/>
</dbReference>
<keyword evidence="9" id="KW-0482">Metalloprotease</keyword>
<keyword evidence="17" id="KW-0812">Transmembrane</keyword>
<dbReference type="InterPro" id="IPR014782">
    <property type="entry name" value="Peptidase_M1_dom"/>
</dbReference>
<comment type="similarity">
    <text evidence="2">Belongs to the peptidase M1 family.</text>
</comment>
<keyword evidence="7" id="KW-0378">Hydrolase</keyword>
<dbReference type="GO" id="GO:0070006">
    <property type="term" value="F:metalloaminopeptidase activity"/>
    <property type="evidence" value="ECO:0007669"/>
    <property type="project" value="TreeGrafter"/>
</dbReference>
<feature type="site" description="Transition state stabilizer" evidence="16">
    <location>
        <position position="497"/>
    </location>
</feature>
<evidence type="ECO:0000256" key="7">
    <source>
        <dbReference type="ARBA" id="ARBA00022801"/>
    </source>
</evidence>
<dbReference type="AlphaFoldDB" id="A0A140EQJ7"/>
<comment type="cofactor">
    <cofactor evidence="15">
        <name>Zn(2+)</name>
        <dbReference type="ChEBI" id="CHEBI:29105"/>
    </cofactor>
    <text evidence="15">Binds 1 zinc ion per subunit.</text>
</comment>
<dbReference type="EMBL" id="KU710357">
    <property type="protein sequence ID" value="AML39762.1"/>
    <property type="molecule type" value="mRNA"/>
</dbReference>
<dbReference type="PANTHER" id="PTHR11533">
    <property type="entry name" value="PROTEASE M1 ZINC METALLOPROTEASE"/>
    <property type="match status" value="1"/>
</dbReference>
<dbReference type="InterPro" id="IPR001930">
    <property type="entry name" value="Peptidase_M1"/>
</dbReference>
<dbReference type="InterPro" id="IPR045357">
    <property type="entry name" value="Aminopeptidase_N-like_N"/>
</dbReference>
<dbReference type="SUPFAM" id="SSF63737">
    <property type="entry name" value="Leukotriene A4 hydrolase N-terminal domain"/>
    <property type="match status" value="1"/>
</dbReference>
<reference evidence="21" key="1">
    <citation type="submission" date="2016-02" db="EMBL/GenBank/DDBJ databases">
        <title>The complement of family M1 aminopeptidases of Haemonchus contortus - biotechnological implications.</title>
        <authorList>
            <person name="Mohandas N."/>
            <person name="Young N.D."/>
            <person name="Jabbar A."/>
            <person name="Korhonen P.K."/>
            <person name="Koehler A.V."/>
            <person name="Hall R.S."/>
            <person name="Hu M."/>
            <person name="Hofmann A."/>
            <person name="Gasser R.B."/>
        </authorList>
    </citation>
    <scope>NUCLEOTIDE SEQUENCE</scope>
</reference>
<evidence type="ECO:0000256" key="8">
    <source>
        <dbReference type="ARBA" id="ARBA00022833"/>
    </source>
</evidence>
<evidence type="ECO:0000256" key="13">
    <source>
        <dbReference type="PIRSR" id="PIRSR634016-1"/>
    </source>
</evidence>
<keyword evidence="17" id="KW-1133">Transmembrane helix</keyword>
<keyword evidence="5" id="KW-0645">Protease</keyword>
<gene>
    <name evidence="21" type="primary">ap-8</name>
</gene>
<accession>A0A140EQJ7</accession>
<protein>
    <submittedName>
        <fullName evidence="21">Aminopeptidase</fullName>
    </submittedName>
</protein>
<evidence type="ECO:0000256" key="3">
    <source>
        <dbReference type="ARBA" id="ARBA00022438"/>
    </source>
</evidence>
<dbReference type="PRINTS" id="PR00756">
    <property type="entry name" value="ALADIPTASE"/>
</dbReference>
<dbReference type="Gene3D" id="2.60.40.1910">
    <property type="match status" value="1"/>
</dbReference>
<dbReference type="FunFam" id="1.25.50.20:FF:000001">
    <property type="entry name" value="Aminopeptidase"/>
    <property type="match status" value="1"/>
</dbReference>
<evidence type="ECO:0000256" key="11">
    <source>
        <dbReference type="ARBA" id="ARBA00023157"/>
    </source>
</evidence>
<evidence type="ECO:0000256" key="1">
    <source>
        <dbReference type="ARBA" id="ARBA00004236"/>
    </source>
</evidence>
<dbReference type="PANTHER" id="PTHR11533:SF301">
    <property type="entry name" value="AMINOPEPTIDASE"/>
    <property type="match status" value="1"/>
</dbReference>
<feature type="domain" description="ERAP1-like C-terminal" evidence="19">
    <location>
        <begin position="647"/>
        <end position="963"/>
    </location>
</feature>
<dbReference type="InterPro" id="IPR027268">
    <property type="entry name" value="Peptidase_M4/M1_CTD_sf"/>
</dbReference>
<feature type="binding site" evidence="15">
    <location>
        <position position="414"/>
    </location>
    <ligand>
        <name>Zn(2+)</name>
        <dbReference type="ChEBI" id="CHEBI:29105"/>
        <note>catalytic</note>
    </ligand>
</feature>
<dbReference type="InterPro" id="IPR050344">
    <property type="entry name" value="Peptidase_M1_aminopeptidases"/>
</dbReference>
<dbReference type="GO" id="GO:0005615">
    <property type="term" value="C:extracellular space"/>
    <property type="evidence" value="ECO:0007669"/>
    <property type="project" value="TreeGrafter"/>
</dbReference>
<feature type="binding site" evidence="14">
    <location>
        <position position="240"/>
    </location>
    <ligand>
        <name>substrate</name>
    </ligand>
</feature>
<dbReference type="CDD" id="cd09601">
    <property type="entry name" value="M1_APN-Q_like"/>
    <property type="match status" value="1"/>
</dbReference>
<dbReference type="FunFam" id="1.10.390.10:FF:000006">
    <property type="entry name" value="Puromycin-sensitive aminopeptidase"/>
    <property type="match status" value="1"/>
</dbReference>
<evidence type="ECO:0000313" key="21">
    <source>
        <dbReference type="EMBL" id="AML39762.1"/>
    </source>
</evidence>
<evidence type="ECO:0000256" key="17">
    <source>
        <dbReference type="SAM" id="Phobius"/>
    </source>
</evidence>
<dbReference type="Pfam" id="PF11838">
    <property type="entry name" value="ERAP1_C"/>
    <property type="match status" value="1"/>
</dbReference>
<proteinExistence type="evidence at transcript level"/>
<feature type="binding site" evidence="15">
    <location>
        <position position="410"/>
    </location>
    <ligand>
        <name>Zn(2+)</name>
        <dbReference type="ChEBI" id="CHEBI:29105"/>
        <note>catalytic</note>
    </ligand>
</feature>
<keyword evidence="4" id="KW-1003">Cell membrane</keyword>
<dbReference type="GO" id="GO:0008270">
    <property type="term" value="F:zinc ion binding"/>
    <property type="evidence" value="ECO:0007669"/>
    <property type="project" value="InterPro"/>
</dbReference>
<dbReference type="Pfam" id="PF17900">
    <property type="entry name" value="Peptidase_M1_N"/>
    <property type="match status" value="1"/>
</dbReference>
<feature type="domain" description="Peptidase M1 membrane alanine aminopeptidase" evidence="18">
    <location>
        <begin position="338"/>
        <end position="565"/>
    </location>
</feature>
<feature type="binding site" evidence="15">
    <location>
        <position position="433"/>
    </location>
    <ligand>
        <name>Zn(2+)</name>
        <dbReference type="ChEBI" id="CHEBI:29105"/>
        <note>catalytic</note>
    </ligand>
</feature>
<evidence type="ECO:0000256" key="16">
    <source>
        <dbReference type="PIRSR" id="PIRSR634016-4"/>
    </source>
</evidence>
<dbReference type="GO" id="GO:0042277">
    <property type="term" value="F:peptide binding"/>
    <property type="evidence" value="ECO:0007669"/>
    <property type="project" value="TreeGrafter"/>
</dbReference>
<name>A0A140EQJ7_HAECO</name>
<dbReference type="InterPro" id="IPR042097">
    <property type="entry name" value="Aminopeptidase_N-like_N_sf"/>
</dbReference>
<dbReference type="GO" id="GO:0006508">
    <property type="term" value="P:proteolysis"/>
    <property type="evidence" value="ECO:0007669"/>
    <property type="project" value="UniProtKB-KW"/>
</dbReference>
<dbReference type="Gene3D" id="1.10.390.10">
    <property type="entry name" value="Neutral Protease Domain 2"/>
    <property type="match status" value="1"/>
</dbReference>
<keyword evidence="6 15" id="KW-0479">Metal-binding</keyword>
<keyword evidence="3 21" id="KW-0031">Aminopeptidase</keyword>
<feature type="active site" description="Proton acceptor" evidence="13">
    <location>
        <position position="411"/>
    </location>
</feature>
<dbReference type="GO" id="GO:0043171">
    <property type="term" value="P:peptide catabolic process"/>
    <property type="evidence" value="ECO:0007669"/>
    <property type="project" value="TreeGrafter"/>
</dbReference>
<keyword evidence="12" id="KW-0325">Glycoprotein</keyword>
<sequence>MERTEISYVDWVVSSRNYFRSQRKMTAEESQEQETQQPRKNTVLRLTPIKSLFALLVVAAAVGLSIGLTYYFTRKAFDTTGGNGKEDQPVVDDNSPSAEELRLPTNIKPLTYDLVIKTYLPNYVNYPPEKDFAIDGTVVIAMEVVEPTKSIVLNSKNISVIADQCELFSNNQKLDIEKVVDQPRLEKVEFVLKKKLEKNQKITLKIVYIGLINDMLGGLYRTTYTDKDGTTKIAACTHMEPTDARLMVPCFDEPTFKANWTVTVIHPKGTSAVSNGIEKGEGEVSGDWVTTRFDPTPRMSSYLIALVISEFEYIQNYTKSGVRFRIWARPEAMAMTKYAMDAGIKCLDYYEDFFGIKFPLPKQDMVALPDFSSGAMENWGLITYREGSVLYDENLYGPMNKERVAEVIAHELAHQWFGNLVTMKWWDNLWLNEGFASFVEYIGADFISDGLWEMKDFFLLAPYTSGITADAVASSHPLSFRIDKAADVSEAFDDITYRKGASVLQMLLNLVGDENFKQSVSRYLKKFSYDNAAAEDLWAAFDETVQGITGPNGGPLKMSEFAPQWTTQMGFPVLTVESVNATTLKVTQKRYRQNKDAKEPEKYRHPTYGFKWDVPLWYQEDEQQVKRTWLKREEPLYFHVSNSDSSVVVNAERRAFCRSNYDANGWRNIMRRLKQNHKVYGPRTRNALISDAFAAAAVEEMNYETVFEMLKYTVKEEDYLPWKEAISGFNTILDFFGSEPESQWASKYMRKLMKPIYDKSSIKFIAENYKKDSLFFKSNLQIAVIDTYCGLGGKECLEEMKKLFDEEVMKKCRPGQQATDCVKVTAPLRKTVYCYGVQEGGDEAFDKVMELYNAEQVQLEKDSLREALGCHKDVTALKGLLMLALDRNSSFVRLQDAHDVFNIVSRNPVGNELLFNFLTERWEEILESLSIRHRSVDRVIKACTRGLRSREQVQQLKNLYKNDKRAREYGAFGGAIERSEHRVKWIEKHFRKLAAFFKKSNS</sequence>
<evidence type="ECO:0000256" key="5">
    <source>
        <dbReference type="ARBA" id="ARBA00022670"/>
    </source>
</evidence>
<evidence type="ECO:0000259" key="19">
    <source>
        <dbReference type="Pfam" id="PF11838"/>
    </source>
</evidence>
<evidence type="ECO:0000256" key="15">
    <source>
        <dbReference type="PIRSR" id="PIRSR634016-3"/>
    </source>
</evidence>
<dbReference type="GO" id="GO:0005886">
    <property type="term" value="C:plasma membrane"/>
    <property type="evidence" value="ECO:0007669"/>
    <property type="project" value="UniProtKB-SubCell"/>
</dbReference>
<evidence type="ECO:0000256" key="12">
    <source>
        <dbReference type="ARBA" id="ARBA00023180"/>
    </source>
</evidence>
<dbReference type="Gene3D" id="2.60.40.1730">
    <property type="entry name" value="tricorn interacting facor f3 domain"/>
    <property type="match status" value="1"/>
</dbReference>
<dbReference type="GO" id="GO:0005737">
    <property type="term" value="C:cytoplasm"/>
    <property type="evidence" value="ECO:0007669"/>
    <property type="project" value="TreeGrafter"/>
</dbReference>
<evidence type="ECO:0000256" key="10">
    <source>
        <dbReference type="ARBA" id="ARBA00023136"/>
    </source>
</evidence>
<dbReference type="SUPFAM" id="SSF55486">
    <property type="entry name" value="Metalloproteases ('zincins'), catalytic domain"/>
    <property type="match status" value="1"/>
</dbReference>
<comment type="subcellular location">
    <subcellularLocation>
        <location evidence="1">Cell membrane</location>
    </subcellularLocation>
</comment>
<evidence type="ECO:0000256" key="9">
    <source>
        <dbReference type="ARBA" id="ARBA00023049"/>
    </source>
</evidence>
<feature type="binding site" evidence="14">
    <location>
        <begin position="374"/>
        <end position="378"/>
    </location>
    <ligand>
        <name>substrate</name>
    </ligand>
</feature>
<dbReference type="InterPro" id="IPR024571">
    <property type="entry name" value="ERAP1-like_C_dom"/>
</dbReference>
<evidence type="ECO:0000259" key="18">
    <source>
        <dbReference type="Pfam" id="PF01433"/>
    </source>
</evidence>
<evidence type="ECO:0000256" key="6">
    <source>
        <dbReference type="ARBA" id="ARBA00022723"/>
    </source>
</evidence>
<dbReference type="OrthoDB" id="10031169at2759"/>
<feature type="binding site" evidence="14">
    <location>
        <position position="934"/>
    </location>
    <ligand>
        <name>substrate</name>
    </ligand>
</feature>
<evidence type="ECO:0000256" key="4">
    <source>
        <dbReference type="ARBA" id="ARBA00022475"/>
    </source>
</evidence>
<dbReference type="SMR" id="A0A140EQJ7"/>
<feature type="transmembrane region" description="Helical" evidence="17">
    <location>
        <begin position="52"/>
        <end position="72"/>
    </location>
</feature>
<dbReference type="InterPro" id="IPR034016">
    <property type="entry name" value="M1_APN-typ"/>
</dbReference>
<keyword evidence="8 15" id="KW-0862">Zinc</keyword>
<dbReference type="FunFam" id="2.60.40.1730:FF:000013">
    <property type="entry name" value="Aminopeptidase"/>
    <property type="match status" value="1"/>
</dbReference>
<evidence type="ECO:0000256" key="2">
    <source>
        <dbReference type="ARBA" id="ARBA00010136"/>
    </source>
</evidence>
<keyword evidence="11" id="KW-1015">Disulfide bond</keyword>
<organism evidence="21">
    <name type="scientific">Haemonchus contortus</name>
    <name type="common">Barber pole worm</name>
    <dbReference type="NCBI Taxonomy" id="6289"/>
    <lineage>
        <taxon>Eukaryota</taxon>
        <taxon>Metazoa</taxon>
        <taxon>Ecdysozoa</taxon>
        <taxon>Nematoda</taxon>
        <taxon>Chromadorea</taxon>
        <taxon>Rhabditida</taxon>
        <taxon>Rhabditina</taxon>
        <taxon>Rhabditomorpha</taxon>
        <taxon>Strongyloidea</taxon>
        <taxon>Trichostrongylidae</taxon>
        <taxon>Haemonchus</taxon>
    </lineage>
</organism>
<evidence type="ECO:0000256" key="14">
    <source>
        <dbReference type="PIRSR" id="PIRSR634016-2"/>
    </source>
</evidence>
<dbReference type="Gene3D" id="1.25.50.20">
    <property type="match status" value="1"/>
</dbReference>
<feature type="domain" description="Aminopeptidase N-like N-terminal" evidence="20">
    <location>
        <begin position="108"/>
        <end position="303"/>
    </location>
</feature>
<keyword evidence="10 17" id="KW-0472">Membrane</keyword>